<evidence type="ECO:0008006" key="4">
    <source>
        <dbReference type="Google" id="ProtNLM"/>
    </source>
</evidence>
<evidence type="ECO:0000313" key="3">
    <source>
        <dbReference type="Proteomes" id="UP000752696"/>
    </source>
</evidence>
<dbReference type="OrthoDB" id="7697131at2759"/>
<organism evidence="2 3">
    <name type="scientific">Heterotrigona itama</name>
    <dbReference type="NCBI Taxonomy" id="395501"/>
    <lineage>
        <taxon>Eukaryota</taxon>
        <taxon>Metazoa</taxon>
        <taxon>Ecdysozoa</taxon>
        <taxon>Arthropoda</taxon>
        <taxon>Hexapoda</taxon>
        <taxon>Insecta</taxon>
        <taxon>Pterygota</taxon>
        <taxon>Neoptera</taxon>
        <taxon>Endopterygota</taxon>
        <taxon>Hymenoptera</taxon>
        <taxon>Apocrita</taxon>
        <taxon>Aculeata</taxon>
        <taxon>Apoidea</taxon>
        <taxon>Anthophila</taxon>
        <taxon>Apidae</taxon>
        <taxon>Heterotrigona</taxon>
    </lineage>
</organism>
<dbReference type="AlphaFoldDB" id="A0A6V7HJN3"/>
<dbReference type="Gene3D" id="3.60.10.10">
    <property type="entry name" value="Endonuclease/exonuclease/phosphatase"/>
    <property type="match status" value="1"/>
</dbReference>
<feature type="region of interest" description="Disordered" evidence="1">
    <location>
        <begin position="228"/>
        <end position="252"/>
    </location>
</feature>
<reference evidence="2" key="1">
    <citation type="submission" date="2020-07" db="EMBL/GenBank/DDBJ databases">
        <authorList>
            <person name="Nazaruddin N."/>
        </authorList>
    </citation>
    <scope>NUCLEOTIDE SEQUENCE</scope>
</reference>
<gene>
    <name evidence="2" type="ORF">MHI_LOCUS957174</name>
</gene>
<comment type="caution">
    <text evidence="2">The sequence shown here is derived from an EMBL/GenBank/DDBJ whole genome shotgun (WGS) entry which is preliminary data.</text>
</comment>
<evidence type="ECO:0000313" key="2">
    <source>
        <dbReference type="EMBL" id="CAD1480686.1"/>
    </source>
</evidence>
<sequence length="252" mass="28512">MVVEWATVSHLRLPNGKASNTCVGQRGKSIVDLTLTNPAVARRVTAWKVSREETLLDHLYIRVLMTERAATTRGVVARCKSTERFAHYDEDLLAATAMAVTWMAEASSTETAGGQASERYRCCFQACFAKRTGAVYWWTGELNRYTRSQRRGRVDVSKMAALYDDYRDTHRSLHRFIKDAKARAWEQLLAALESDPWERSYRMVQAKLRPWTPPVTETMELLDSCDGSLPTSGGRDEATNVLAHRHRSGLDP</sequence>
<dbReference type="InterPro" id="IPR036691">
    <property type="entry name" value="Endo/exonu/phosph_ase_sf"/>
</dbReference>
<proteinExistence type="predicted"/>
<keyword evidence="3" id="KW-1185">Reference proteome</keyword>
<feature type="compositionally biased region" description="Basic residues" evidence="1">
    <location>
        <begin position="243"/>
        <end position="252"/>
    </location>
</feature>
<evidence type="ECO:0000256" key="1">
    <source>
        <dbReference type="SAM" id="MobiDB-lite"/>
    </source>
</evidence>
<protein>
    <recommendedName>
        <fullName evidence="4">Endonuclease/exonuclease/phosphatase domain-containing protein</fullName>
    </recommendedName>
</protein>
<dbReference type="SUPFAM" id="SSF56219">
    <property type="entry name" value="DNase I-like"/>
    <property type="match status" value="1"/>
</dbReference>
<dbReference type="EMBL" id="CAJDYZ010012519">
    <property type="protein sequence ID" value="CAD1480686.1"/>
    <property type="molecule type" value="Genomic_DNA"/>
</dbReference>
<name>A0A6V7HJN3_9HYME</name>
<accession>A0A6V7HJN3</accession>
<dbReference type="Proteomes" id="UP000752696">
    <property type="component" value="Unassembled WGS sequence"/>
</dbReference>